<evidence type="ECO:0000313" key="2">
    <source>
        <dbReference type="EMBL" id="KAA3470502.1"/>
    </source>
</evidence>
<accession>A0A5B6VMZ8</accession>
<reference evidence="3" key="1">
    <citation type="journal article" date="2019" name="Plant Biotechnol. J.">
        <title>Genome sequencing of the Australian wild diploid species Gossypium australe highlights disease resistance and delayed gland morphogenesis.</title>
        <authorList>
            <person name="Cai Y."/>
            <person name="Cai X."/>
            <person name="Wang Q."/>
            <person name="Wang P."/>
            <person name="Zhang Y."/>
            <person name="Cai C."/>
            <person name="Xu Y."/>
            <person name="Wang K."/>
            <person name="Zhou Z."/>
            <person name="Wang C."/>
            <person name="Geng S."/>
            <person name="Li B."/>
            <person name="Dong Q."/>
            <person name="Hou Y."/>
            <person name="Wang H."/>
            <person name="Ai P."/>
            <person name="Liu Z."/>
            <person name="Yi F."/>
            <person name="Sun M."/>
            <person name="An G."/>
            <person name="Cheng J."/>
            <person name="Zhang Y."/>
            <person name="Shi Q."/>
            <person name="Xie Y."/>
            <person name="Shi X."/>
            <person name="Chang Y."/>
            <person name="Huang F."/>
            <person name="Chen Y."/>
            <person name="Hong S."/>
            <person name="Mi L."/>
            <person name="Sun Q."/>
            <person name="Zhang L."/>
            <person name="Zhou B."/>
            <person name="Peng R."/>
            <person name="Zhang X."/>
            <person name="Liu F."/>
        </authorList>
    </citation>
    <scope>NUCLEOTIDE SEQUENCE [LARGE SCALE GENOMIC DNA]</scope>
    <source>
        <strain evidence="3">cv. PA1801</strain>
    </source>
</reference>
<dbReference type="GO" id="GO:0090374">
    <property type="term" value="P:oligopeptide export from mitochondrion"/>
    <property type="evidence" value="ECO:0007669"/>
    <property type="project" value="TreeGrafter"/>
</dbReference>
<dbReference type="GO" id="GO:0005743">
    <property type="term" value="C:mitochondrial inner membrane"/>
    <property type="evidence" value="ECO:0007669"/>
    <property type="project" value="TreeGrafter"/>
</dbReference>
<dbReference type="SUPFAM" id="SSF52540">
    <property type="entry name" value="P-loop containing nucleoside triphosphate hydrolases"/>
    <property type="match status" value="1"/>
</dbReference>
<keyword evidence="3" id="KW-1185">Reference proteome</keyword>
<dbReference type="Proteomes" id="UP000325315">
    <property type="component" value="Unassembled WGS sequence"/>
</dbReference>
<feature type="domain" description="ABC transporter" evidence="1">
    <location>
        <begin position="6"/>
        <end position="89"/>
    </location>
</feature>
<gene>
    <name evidence="2" type="ORF">EPI10_016207</name>
</gene>
<dbReference type="InterPro" id="IPR027417">
    <property type="entry name" value="P-loop_NTPase"/>
</dbReference>
<dbReference type="PANTHER" id="PTHR43394:SF7">
    <property type="entry name" value="ABC TRANSPORTER B FAMILY MEMBER 28"/>
    <property type="match status" value="1"/>
</dbReference>
<dbReference type="Pfam" id="PF00005">
    <property type="entry name" value="ABC_tran"/>
    <property type="match status" value="1"/>
</dbReference>
<name>A0A5B6VMZ8_9ROSI</name>
<organism evidence="2 3">
    <name type="scientific">Gossypium australe</name>
    <dbReference type="NCBI Taxonomy" id="47621"/>
    <lineage>
        <taxon>Eukaryota</taxon>
        <taxon>Viridiplantae</taxon>
        <taxon>Streptophyta</taxon>
        <taxon>Embryophyta</taxon>
        <taxon>Tracheophyta</taxon>
        <taxon>Spermatophyta</taxon>
        <taxon>Magnoliopsida</taxon>
        <taxon>eudicotyledons</taxon>
        <taxon>Gunneridae</taxon>
        <taxon>Pentapetalae</taxon>
        <taxon>rosids</taxon>
        <taxon>malvids</taxon>
        <taxon>Malvales</taxon>
        <taxon>Malvaceae</taxon>
        <taxon>Malvoideae</taxon>
        <taxon>Gossypium</taxon>
    </lineage>
</organism>
<proteinExistence type="predicted"/>
<evidence type="ECO:0000259" key="1">
    <source>
        <dbReference type="Pfam" id="PF00005"/>
    </source>
</evidence>
<dbReference type="GO" id="GO:0016887">
    <property type="term" value="F:ATP hydrolysis activity"/>
    <property type="evidence" value="ECO:0007669"/>
    <property type="project" value="InterPro"/>
</dbReference>
<dbReference type="EMBL" id="SMMG02000006">
    <property type="protein sequence ID" value="KAA3470502.1"/>
    <property type="molecule type" value="Genomic_DNA"/>
</dbReference>
<dbReference type="OrthoDB" id="6500128at2759"/>
<comment type="caution">
    <text evidence="2">The sequence shown here is derived from an EMBL/GenBank/DDBJ whole genome shotgun (WGS) entry which is preliminary data.</text>
</comment>
<sequence>MDKMTQEPVLFSVSVGENIAYGLPDDIVSKNDIIKAAKAANAHEFIISLPQGYDTLVGERGGLLSGGQRQRIAIARALLKNAPILILDEHKINACHFNILLLQATSALDAVSERLVQDALNHLMEGRTTLVIAHRLSTVQNAPQIALCSNGQIAELGSHLELLARKGQYASLVDTQRLAFE</sequence>
<dbReference type="AlphaFoldDB" id="A0A5B6VMZ8"/>
<dbReference type="GO" id="GO:0005524">
    <property type="term" value="F:ATP binding"/>
    <property type="evidence" value="ECO:0007669"/>
    <property type="project" value="InterPro"/>
</dbReference>
<evidence type="ECO:0000313" key="3">
    <source>
        <dbReference type="Proteomes" id="UP000325315"/>
    </source>
</evidence>
<dbReference type="PANTHER" id="PTHR43394">
    <property type="entry name" value="ATP-DEPENDENT PERMEASE MDL1, MITOCHONDRIAL"/>
    <property type="match status" value="1"/>
</dbReference>
<dbReference type="InterPro" id="IPR003439">
    <property type="entry name" value="ABC_transporter-like_ATP-bd"/>
</dbReference>
<dbReference type="InterPro" id="IPR039421">
    <property type="entry name" value="Type_1_exporter"/>
</dbReference>
<dbReference type="Gene3D" id="3.40.50.300">
    <property type="entry name" value="P-loop containing nucleotide triphosphate hydrolases"/>
    <property type="match status" value="1"/>
</dbReference>
<protein>
    <submittedName>
        <fullName evidence="2">ABC transporter B family member 28 isoform X1</fullName>
    </submittedName>
</protein>
<dbReference type="GO" id="GO:0015421">
    <property type="term" value="F:ABC-type oligopeptide transporter activity"/>
    <property type="evidence" value="ECO:0007669"/>
    <property type="project" value="TreeGrafter"/>
</dbReference>